<proteinExistence type="predicted"/>
<keyword evidence="2" id="KW-1185">Reference proteome</keyword>
<dbReference type="EMBL" id="JBBNAE010000002">
    <property type="protein sequence ID" value="KAK9144941.1"/>
    <property type="molecule type" value="Genomic_DNA"/>
</dbReference>
<accession>A0AAP0PL98</accession>
<gene>
    <name evidence="1" type="ORF">Sjap_004844</name>
</gene>
<dbReference type="Proteomes" id="UP001417504">
    <property type="component" value="Unassembled WGS sequence"/>
</dbReference>
<dbReference type="PANTHER" id="PTHR33115:SF50">
    <property type="entry name" value="ARM REPEAT SUPERFAMILY PROTEIN"/>
    <property type="match status" value="1"/>
</dbReference>
<evidence type="ECO:0000313" key="1">
    <source>
        <dbReference type="EMBL" id="KAK9144941.1"/>
    </source>
</evidence>
<reference evidence="1 2" key="1">
    <citation type="submission" date="2024-01" db="EMBL/GenBank/DDBJ databases">
        <title>Genome assemblies of Stephania.</title>
        <authorList>
            <person name="Yang L."/>
        </authorList>
    </citation>
    <scope>NUCLEOTIDE SEQUENCE [LARGE SCALE GENOMIC DNA]</scope>
    <source>
        <strain evidence="1">QJT</strain>
        <tissue evidence="1">Leaf</tissue>
    </source>
</reference>
<dbReference type="PANTHER" id="PTHR33115">
    <property type="entry name" value="ARM REPEAT SUPERFAMILY PROTEIN"/>
    <property type="match status" value="1"/>
</dbReference>
<dbReference type="AlphaFoldDB" id="A0AAP0PL98"/>
<organism evidence="1 2">
    <name type="scientific">Stephania japonica</name>
    <dbReference type="NCBI Taxonomy" id="461633"/>
    <lineage>
        <taxon>Eukaryota</taxon>
        <taxon>Viridiplantae</taxon>
        <taxon>Streptophyta</taxon>
        <taxon>Embryophyta</taxon>
        <taxon>Tracheophyta</taxon>
        <taxon>Spermatophyta</taxon>
        <taxon>Magnoliopsida</taxon>
        <taxon>Ranunculales</taxon>
        <taxon>Menispermaceae</taxon>
        <taxon>Menispermoideae</taxon>
        <taxon>Cissampelideae</taxon>
        <taxon>Stephania</taxon>
    </lineage>
</organism>
<name>A0AAP0PL98_9MAGN</name>
<sequence>MESISLLLHFKNHPSRVAPKEVNEKDILNYLGLVILKKLAEHHDTCGKIGEKIVKTVEEPYENGRIRWRASPAKDFQECFTISNIREILCFGGKHVKPQMIGIQILTSLGLEDNAKESIGSTGGILKELVEIFFNQRRPEAHDTERDVAEEALAMLAFESKQNCHWILKLNVVEKLLKGVATAATTVLRAIMAEQNKLQELMLGSKNKKIHNRVSDMVDESEQSHIYVFRELGMKQELENVMETTSELESFNTFSGSIGLNRYAKTMQSLIDEVLKLLSNGCVGF</sequence>
<evidence type="ECO:0000313" key="2">
    <source>
        <dbReference type="Proteomes" id="UP001417504"/>
    </source>
</evidence>
<protein>
    <submittedName>
        <fullName evidence="1">Uncharacterized protein</fullName>
    </submittedName>
</protein>
<comment type="caution">
    <text evidence="1">The sequence shown here is derived from an EMBL/GenBank/DDBJ whole genome shotgun (WGS) entry which is preliminary data.</text>
</comment>